<keyword evidence="3" id="KW-0274">FAD</keyword>
<reference evidence="7 8" key="1">
    <citation type="submission" date="2018-06" db="EMBL/GenBank/DDBJ databases">
        <authorList>
            <consortium name="Pathogen Informatics"/>
            <person name="Doyle S."/>
        </authorList>
    </citation>
    <scope>NUCLEOTIDE SEQUENCE [LARGE SCALE GENOMIC DNA]</scope>
    <source>
        <strain evidence="7 8">NCTC1934</strain>
    </source>
</reference>
<dbReference type="STRING" id="1406858.GCA_000710895_01047"/>
<dbReference type="AlphaFoldDB" id="A0A379JL64"/>
<dbReference type="PANTHER" id="PTHR43557">
    <property type="entry name" value="APOPTOSIS-INDUCING FACTOR 1"/>
    <property type="match status" value="1"/>
</dbReference>
<dbReference type="GO" id="GO:0008860">
    <property type="term" value="F:ferredoxin-NAD+ reductase activity"/>
    <property type="evidence" value="ECO:0007669"/>
    <property type="project" value="UniProtKB-EC"/>
</dbReference>
<dbReference type="InterPro" id="IPR023753">
    <property type="entry name" value="FAD/NAD-binding_dom"/>
</dbReference>
<dbReference type="OrthoDB" id="3568330at2"/>
<evidence type="ECO:0000313" key="8">
    <source>
        <dbReference type="Proteomes" id="UP000255467"/>
    </source>
</evidence>
<comment type="cofactor">
    <cofactor evidence="1">
        <name>FAD</name>
        <dbReference type="ChEBI" id="CHEBI:57692"/>
    </cofactor>
</comment>
<accession>A0A379JL64</accession>
<keyword evidence="4 7" id="KW-0560">Oxidoreductase</keyword>
<evidence type="ECO:0000256" key="3">
    <source>
        <dbReference type="ARBA" id="ARBA00022827"/>
    </source>
</evidence>
<dbReference type="Proteomes" id="UP000255467">
    <property type="component" value="Unassembled WGS sequence"/>
</dbReference>
<sequence length="391" mass="40637">MTARIVIAGAGVAGATAAKTLRREGYSGEVVLVGAESGLPYRRPMVSKEILAATAAEPRTLLESADTWPALDIDLRTDTSVEAIEPDAAKVRLSDGTMLGYDRLLLATGARPRRLPGTARNMHTLRGVADVNPLRAAAFDGGSLLIVGAGLIGCEVAATLAGLGVRVTVLHAGPTPLDRVVPAVVGEYYRRLHADHGVRIHTDVLLDRLDDTDTGVLATAADGRTWSAPTALIAIGATPNTDLAAAAGLAVADGILVDDRHRTSVPGIYAAGDAAARFDPALGTHRREEHWNSAQSQGAAAAKAMLGVDPPPLEAAWGWSTQYGVNLQFAGRFDRAEEIVVDGSFATPSVLIQATCADRPVGVAAIGRAAEFRSARARIAAERESGMGTSP</sequence>
<dbReference type="Gene3D" id="3.50.50.60">
    <property type="entry name" value="FAD/NAD(P)-binding domain"/>
    <property type="match status" value="2"/>
</dbReference>
<feature type="domain" description="Reductase C-terminal" evidence="6">
    <location>
        <begin position="317"/>
        <end position="383"/>
    </location>
</feature>
<evidence type="ECO:0000259" key="5">
    <source>
        <dbReference type="Pfam" id="PF07992"/>
    </source>
</evidence>
<dbReference type="GO" id="GO:0051213">
    <property type="term" value="F:dioxygenase activity"/>
    <property type="evidence" value="ECO:0007669"/>
    <property type="project" value="UniProtKB-KW"/>
</dbReference>
<dbReference type="InterPro" id="IPR028202">
    <property type="entry name" value="Reductase_C"/>
</dbReference>
<feature type="domain" description="FAD/NAD(P)-binding" evidence="5">
    <location>
        <begin position="4"/>
        <end position="298"/>
    </location>
</feature>
<dbReference type="GO" id="GO:0005737">
    <property type="term" value="C:cytoplasm"/>
    <property type="evidence" value="ECO:0007669"/>
    <property type="project" value="TreeGrafter"/>
</dbReference>
<dbReference type="Gene3D" id="3.30.390.30">
    <property type="match status" value="1"/>
</dbReference>
<dbReference type="Pfam" id="PF07992">
    <property type="entry name" value="Pyr_redox_2"/>
    <property type="match status" value="1"/>
</dbReference>
<dbReference type="InterPro" id="IPR036188">
    <property type="entry name" value="FAD/NAD-bd_sf"/>
</dbReference>
<proteinExistence type="predicted"/>
<dbReference type="EC" id="1.18.1.3" evidence="7"/>
<protein>
    <submittedName>
        <fullName evidence="7">Anthranilate 1,2-dioxygenase system ferredoxin--NAD(+) reductase component</fullName>
        <ecNumber evidence="7">1.18.1.3</ecNumber>
    </submittedName>
</protein>
<keyword evidence="2" id="KW-0285">Flavoprotein</keyword>
<dbReference type="EMBL" id="UGRY01000006">
    <property type="protein sequence ID" value="SUD49104.1"/>
    <property type="molecule type" value="Genomic_DNA"/>
</dbReference>
<dbReference type="SUPFAM" id="SSF51905">
    <property type="entry name" value="FAD/NAD(P)-binding domain"/>
    <property type="match status" value="1"/>
</dbReference>
<keyword evidence="7" id="KW-0223">Dioxygenase</keyword>
<dbReference type="GO" id="GO:0016651">
    <property type="term" value="F:oxidoreductase activity, acting on NAD(P)H"/>
    <property type="evidence" value="ECO:0007669"/>
    <property type="project" value="TreeGrafter"/>
</dbReference>
<dbReference type="SUPFAM" id="SSF55424">
    <property type="entry name" value="FAD/NAD-linked reductases, dimerisation (C-terminal) domain"/>
    <property type="match status" value="1"/>
</dbReference>
<evidence type="ECO:0000259" key="6">
    <source>
        <dbReference type="Pfam" id="PF14759"/>
    </source>
</evidence>
<dbReference type="InterPro" id="IPR016156">
    <property type="entry name" value="FAD/NAD-linked_Rdtase_dimer_sf"/>
</dbReference>
<evidence type="ECO:0000256" key="2">
    <source>
        <dbReference type="ARBA" id="ARBA00022630"/>
    </source>
</evidence>
<evidence type="ECO:0000313" key="7">
    <source>
        <dbReference type="EMBL" id="SUD49104.1"/>
    </source>
</evidence>
<dbReference type="PRINTS" id="PR00411">
    <property type="entry name" value="PNDRDTASEI"/>
</dbReference>
<dbReference type="PRINTS" id="PR00368">
    <property type="entry name" value="FADPNR"/>
</dbReference>
<evidence type="ECO:0000256" key="1">
    <source>
        <dbReference type="ARBA" id="ARBA00001974"/>
    </source>
</evidence>
<dbReference type="InterPro" id="IPR050446">
    <property type="entry name" value="FAD-oxidoreductase/Apoptosis"/>
</dbReference>
<evidence type="ECO:0000256" key="4">
    <source>
        <dbReference type="ARBA" id="ARBA00023002"/>
    </source>
</evidence>
<gene>
    <name evidence="7" type="primary">andAa</name>
    <name evidence="7" type="ORF">NCTC1934_06455</name>
</gene>
<dbReference type="Pfam" id="PF14759">
    <property type="entry name" value="Reductase_C"/>
    <property type="match status" value="1"/>
</dbReference>
<dbReference type="RefSeq" id="WP_039813986.1">
    <property type="nucleotide sequence ID" value="NZ_UGRY01000006.1"/>
</dbReference>
<dbReference type="PANTHER" id="PTHR43557:SF2">
    <property type="entry name" value="RIESKE DOMAIN-CONTAINING PROTEIN-RELATED"/>
    <property type="match status" value="1"/>
</dbReference>
<name>A0A379JL64_9NOCA</name>
<keyword evidence="8" id="KW-1185">Reference proteome</keyword>
<organism evidence="7 8">
    <name type="scientific">Nocardia otitidiscaviarum</name>
    <dbReference type="NCBI Taxonomy" id="1823"/>
    <lineage>
        <taxon>Bacteria</taxon>
        <taxon>Bacillati</taxon>
        <taxon>Actinomycetota</taxon>
        <taxon>Actinomycetes</taxon>
        <taxon>Mycobacteriales</taxon>
        <taxon>Nocardiaceae</taxon>
        <taxon>Nocardia</taxon>
    </lineage>
</organism>